<evidence type="ECO:0000256" key="8">
    <source>
        <dbReference type="ARBA" id="ARBA00022801"/>
    </source>
</evidence>
<keyword evidence="5 10" id="KW-0540">Nuclease</keyword>
<keyword evidence="14" id="KW-1185">Reference proteome</keyword>
<comment type="caution">
    <text evidence="13">The sequence shown here is derived from an EMBL/GenBank/DDBJ whole genome shotgun (WGS) entry which is preliminary data.</text>
</comment>
<evidence type="ECO:0000256" key="6">
    <source>
        <dbReference type="ARBA" id="ARBA00022723"/>
    </source>
</evidence>
<dbReference type="GO" id="GO:0000287">
    <property type="term" value="F:magnesium ion binding"/>
    <property type="evidence" value="ECO:0007669"/>
    <property type="project" value="UniProtKB-UniRule"/>
</dbReference>
<dbReference type="InterPro" id="IPR012337">
    <property type="entry name" value="RNaseH-like_sf"/>
</dbReference>
<dbReference type="Gene3D" id="3.30.420.10">
    <property type="entry name" value="Ribonuclease H-like superfamily/Ribonuclease H"/>
    <property type="match status" value="1"/>
</dbReference>
<dbReference type="GO" id="GO:0004523">
    <property type="term" value="F:RNA-DNA hybrid ribonuclease activity"/>
    <property type="evidence" value="ECO:0007669"/>
    <property type="project" value="UniProtKB-UniRule"/>
</dbReference>
<dbReference type="HOGENOM" id="CLU_030894_3_0_7"/>
<dbReference type="PANTHER" id="PTHR10642:SF26">
    <property type="entry name" value="RIBONUCLEASE H1"/>
    <property type="match status" value="1"/>
</dbReference>
<feature type="region of interest" description="Disordered" evidence="11">
    <location>
        <begin position="151"/>
        <end position="181"/>
    </location>
</feature>
<reference evidence="13 14" key="1">
    <citation type="journal article" date="2014" name="Nature">
        <title>An environmental bacterial taxon with a large and distinct metabolic repertoire.</title>
        <authorList>
            <person name="Wilson M.C."/>
            <person name="Mori T."/>
            <person name="Ruckert C."/>
            <person name="Uria A.R."/>
            <person name="Helf M.J."/>
            <person name="Takada K."/>
            <person name="Gernert C."/>
            <person name="Steffens U.A."/>
            <person name="Heycke N."/>
            <person name="Schmitt S."/>
            <person name="Rinke C."/>
            <person name="Helfrich E.J."/>
            <person name="Brachmann A.O."/>
            <person name="Gurgui C."/>
            <person name="Wakimoto T."/>
            <person name="Kracht M."/>
            <person name="Crusemann M."/>
            <person name="Hentschel U."/>
            <person name="Abe I."/>
            <person name="Matsunaga S."/>
            <person name="Kalinowski J."/>
            <person name="Takeyama H."/>
            <person name="Piel J."/>
        </authorList>
    </citation>
    <scope>NUCLEOTIDE SEQUENCE [LARGE SCALE GENOMIC DNA]</scope>
    <source>
        <strain evidence="14">TSY1</strain>
    </source>
</reference>
<proteinExistence type="inferred from homology"/>
<dbReference type="GO" id="GO:0043137">
    <property type="term" value="P:DNA replication, removal of RNA primer"/>
    <property type="evidence" value="ECO:0007669"/>
    <property type="project" value="TreeGrafter"/>
</dbReference>
<dbReference type="SUPFAM" id="SSF53098">
    <property type="entry name" value="Ribonuclease H-like"/>
    <property type="match status" value="1"/>
</dbReference>
<evidence type="ECO:0000256" key="7">
    <source>
        <dbReference type="ARBA" id="ARBA00022759"/>
    </source>
</evidence>
<dbReference type="InterPro" id="IPR050092">
    <property type="entry name" value="RNase_H"/>
</dbReference>
<feature type="binding site" evidence="10">
    <location>
        <position position="48"/>
    </location>
    <ligand>
        <name>Mg(2+)</name>
        <dbReference type="ChEBI" id="CHEBI:18420"/>
        <label>1</label>
    </ligand>
</feature>
<evidence type="ECO:0000256" key="2">
    <source>
        <dbReference type="ARBA" id="ARBA00005300"/>
    </source>
</evidence>
<dbReference type="NCBIfam" id="NF001236">
    <property type="entry name" value="PRK00203.1"/>
    <property type="match status" value="1"/>
</dbReference>
<evidence type="ECO:0000256" key="5">
    <source>
        <dbReference type="ARBA" id="ARBA00022722"/>
    </source>
</evidence>
<evidence type="ECO:0000313" key="14">
    <source>
        <dbReference type="Proteomes" id="UP000019141"/>
    </source>
</evidence>
<evidence type="ECO:0000256" key="3">
    <source>
        <dbReference type="ARBA" id="ARBA00011245"/>
    </source>
</evidence>
<name>W4LWI1_ENTF1</name>
<dbReference type="AlphaFoldDB" id="W4LWI1"/>
<dbReference type="Proteomes" id="UP000019141">
    <property type="component" value="Unassembled WGS sequence"/>
</dbReference>
<dbReference type="CDD" id="cd09278">
    <property type="entry name" value="RNase_HI_prokaryote_like"/>
    <property type="match status" value="1"/>
</dbReference>
<comment type="function">
    <text evidence="10">Endonuclease that specifically degrades the RNA of RNA-DNA hybrids.</text>
</comment>
<feature type="binding site" evidence="10">
    <location>
        <position position="9"/>
    </location>
    <ligand>
        <name>Mg(2+)</name>
        <dbReference type="ChEBI" id="CHEBI:18420"/>
        <label>1</label>
    </ligand>
</feature>
<keyword evidence="7 10" id="KW-0255">Endonuclease</keyword>
<dbReference type="Pfam" id="PF00075">
    <property type="entry name" value="RNase_H"/>
    <property type="match status" value="1"/>
</dbReference>
<feature type="binding site" evidence="10">
    <location>
        <position position="133"/>
    </location>
    <ligand>
        <name>Mg(2+)</name>
        <dbReference type="ChEBI" id="CHEBI:18420"/>
        <label>2</label>
    </ligand>
</feature>
<feature type="binding site" evidence="10">
    <location>
        <position position="70"/>
    </location>
    <ligand>
        <name>Mg(2+)</name>
        <dbReference type="ChEBI" id="CHEBI:18420"/>
        <label>1</label>
    </ligand>
</feature>
<comment type="catalytic activity">
    <reaction evidence="1 10">
        <text>Endonucleolytic cleavage to 5'-phosphomonoester.</text>
        <dbReference type="EC" id="3.1.26.4"/>
    </reaction>
</comment>
<evidence type="ECO:0000313" key="13">
    <source>
        <dbReference type="EMBL" id="ETX02121.1"/>
    </source>
</evidence>
<dbReference type="InterPro" id="IPR022892">
    <property type="entry name" value="RNaseHI"/>
</dbReference>
<dbReference type="PANTHER" id="PTHR10642">
    <property type="entry name" value="RIBONUCLEASE H1"/>
    <property type="match status" value="1"/>
</dbReference>
<dbReference type="InterPro" id="IPR002156">
    <property type="entry name" value="RNaseH_domain"/>
</dbReference>
<dbReference type="GO" id="GO:0003676">
    <property type="term" value="F:nucleic acid binding"/>
    <property type="evidence" value="ECO:0007669"/>
    <property type="project" value="InterPro"/>
</dbReference>
<dbReference type="InterPro" id="IPR036397">
    <property type="entry name" value="RNaseH_sf"/>
</dbReference>
<evidence type="ECO:0000259" key="12">
    <source>
        <dbReference type="PROSITE" id="PS50879"/>
    </source>
</evidence>
<comment type="cofactor">
    <cofactor evidence="10">
        <name>Mg(2+)</name>
        <dbReference type="ChEBI" id="CHEBI:18420"/>
    </cofactor>
    <text evidence="10">Binds 1 Mg(2+) ion per subunit. May bind a second metal ion at a regulatory site, or after substrate binding.</text>
</comment>
<keyword evidence="8 10" id="KW-0378">Hydrolase</keyword>
<dbReference type="EMBL" id="AZHW01000174">
    <property type="protein sequence ID" value="ETX02121.1"/>
    <property type="molecule type" value="Genomic_DNA"/>
</dbReference>
<evidence type="ECO:0000256" key="11">
    <source>
        <dbReference type="SAM" id="MobiDB-lite"/>
    </source>
</evidence>
<dbReference type="PROSITE" id="PS50879">
    <property type="entry name" value="RNASE_H_1"/>
    <property type="match status" value="1"/>
</dbReference>
<dbReference type="PATRIC" id="fig|1429438.4.peg.1083"/>
<evidence type="ECO:0000256" key="1">
    <source>
        <dbReference type="ARBA" id="ARBA00000077"/>
    </source>
</evidence>
<evidence type="ECO:0000256" key="9">
    <source>
        <dbReference type="ARBA" id="ARBA00022842"/>
    </source>
</evidence>
<feature type="domain" description="RNase H type-1" evidence="12">
    <location>
        <begin position="1"/>
        <end position="141"/>
    </location>
</feature>
<gene>
    <name evidence="10" type="primary">rnhA</name>
    <name evidence="13" type="ORF">ETSY1_04675</name>
</gene>
<evidence type="ECO:0000256" key="10">
    <source>
        <dbReference type="HAMAP-Rule" id="MF_00042"/>
    </source>
</evidence>
<comment type="subcellular location">
    <subcellularLocation>
        <location evidence="10">Cytoplasm</location>
    </subcellularLocation>
</comment>
<dbReference type="EC" id="3.1.26.4" evidence="4 10"/>
<sequence>MKGPVAYTDGSCLGNPGPGGWGIRLLYPDGTVEEFGAAVKHTTNNQMELQAAIAALEHFGRQPNLTVYTDSRYVIDGLTKWLPNWQRRGWTTAAGTAVKNRTLWQKLAQLSTSRIHWQHVRGHSGNPNNERVDDIARAFASGCTPHLFRGRAGEPGDPVQKGAVSQAATHAHRVTSRSQPSKFAKPRYVSIIGGDVAIDDNWPSCETRVRGVAGARYKKVRTVEELAAFCAEHGVESPS</sequence>
<keyword evidence="10" id="KW-0963">Cytoplasm</keyword>
<dbReference type="GO" id="GO:0005737">
    <property type="term" value="C:cytoplasm"/>
    <property type="evidence" value="ECO:0007669"/>
    <property type="project" value="UniProtKB-SubCell"/>
</dbReference>
<feature type="binding site" evidence="10">
    <location>
        <position position="9"/>
    </location>
    <ligand>
        <name>Mg(2+)</name>
        <dbReference type="ChEBI" id="CHEBI:18420"/>
        <label>2</label>
    </ligand>
</feature>
<comment type="subunit">
    <text evidence="3 10">Monomer.</text>
</comment>
<accession>W4LWI1</accession>
<keyword evidence="6 10" id="KW-0479">Metal-binding</keyword>
<protein>
    <recommendedName>
        <fullName evidence="4 10">Ribonuclease H</fullName>
        <shortName evidence="10">RNase H</shortName>
        <ecNumber evidence="4 10">3.1.26.4</ecNumber>
    </recommendedName>
</protein>
<comment type="similarity">
    <text evidence="2 10">Belongs to the RNase H family.</text>
</comment>
<organism evidence="13 14">
    <name type="scientific">Entotheonella factor</name>
    <dbReference type="NCBI Taxonomy" id="1429438"/>
    <lineage>
        <taxon>Bacteria</taxon>
        <taxon>Pseudomonadati</taxon>
        <taxon>Nitrospinota/Tectimicrobiota group</taxon>
        <taxon>Candidatus Tectimicrobiota</taxon>
        <taxon>Candidatus Entotheonellia</taxon>
        <taxon>Candidatus Entotheonellales</taxon>
        <taxon>Candidatus Entotheonellaceae</taxon>
        <taxon>Candidatus Entotheonella</taxon>
    </lineage>
</organism>
<keyword evidence="9 10" id="KW-0460">Magnesium</keyword>
<dbReference type="HAMAP" id="MF_00042">
    <property type="entry name" value="RNase_H"/>
    <property type="match status" value="1"/>
</dbReference>
<evidence type="ECO:0000256" key="4">
    <source>
        <dbReference type="ARBA" id="ARBA00012180"/>
    </source>
</evidence>